<dbReference type="EMBL" id="CCBN010000001">
    <property type="protein sequence ID" value="CDO51118.1"/>
    <property type="molecule type" value="Genomic_DNA"/>
</dbReference>
<feature type="compositionally biased region" description="Polar residues" evidence="1">
    <location>
        <begin position="76"/>
        <end position="88"/>
    </location>
</feature>
<feature type="compositionally biased region" description="Acidic residues" evidence="1">
    <location>
        <begin position="398"/>
        <end position="419"/>
    </location>
</feature>
<sequence length="440" mass="46187">MCLQPLSSASGNTSSTSTTSQSVPKLPKLGTFTGNRYYPSYKGSSNGGDRHQHQQQQRSSSITMPASGKFVIYRDTNGSGKTGASATLATKEPSAERKGTPASAPAQGAASPIAQLSVDKDGRAQIVFGPGKPASSCNNGSHSSKTNHSKRAGSGHSGSTGKRGPLSPKKSAINRIPGLAGVTGSRDSLKNHILPPPPRTFTVPHILKRKPDANSTRNGKSNSISKAMPTATAVRSGLGINNSVKAPLETKPTKPTNSKMPLPAAEAALAAIINRRRNRIPLAAAPVSTSTAADVIPARPDSIATSPPSTANVVADASSQVAGPRLPPAPSQLPPKRKPSLALALAQATRKRPRTRRLQQKRREQRRLERGTSDVSSSASSSSSSSDERRGQNKNGFEEEDDEELNLDDESSDSEEGQEGQEGQEGIIEGLLALREGNWR</sequence>
<keyword evidence="3" id="KW-1185">Reference proteome</keyword>
<name>A0A0J9YH95_GEOCN</name>
<evidence type="ECO:0000313" key="2">
    <source>
        <dbReference type="EMBL" id="CDO51118.1"/>
    </source>
</evidence>
<feature type="compositionally biased region" description="Basic residues" evidence="1">
    <location>
        <begin position="349"/>
        <end position="365"/>
    </location>
</feature>
<organism evidence="2 3">
    <name type="scientific">Geotrichum candidum</name>
    <name type="common">Oospora lactis</name>
    <name type="synonym">Dipodascus geotrichum</name>
    <dbReference type="NCBI Taxonomy" id="1173061"/>
    <lineage>
        <taxon>Eukaryota</taxon>
        <taxon>Fungi</taxon>
        <taxon>Dikarya</taxon>
        <taxon>Ascomycota</taxon>
        <taxon>Saccharomycotina</taxon>
        <taxon>Dipodascomycetes</taxon>
        <taxon>Dipodascales</taxon>
        <taxon>Dipodascaceae</taxon>
        <taxon>Geotrichum</taxon>
    </lineage>
</organism>
<protein>
    <submittedName>
        <fullName evidence="2">Uncharacterized protein</fullName>
    </submittedName>
</protein>
<feature type="region of interest" description="Disordered" evidence="1">
    <location>
        <begin position="1"/>
        <end position="204"/>
    </location>
</feature>
<proteinExistence type="predicted"/>
<feature type="compositionally biased region" description="Low complexity" evidence="1">
    <location>
        <begin position="376"/>
        <end position="385"/>
    </location>
</feature>
<feature type="compositionally biased region" description="Polar residues" evidence="1">
    <location>
        <begin position="303"/>
        <end position="321"/>
    </location>
</feature>
<evidence type="ECO:0000256" key="1">
    <source>
        <dbReference type="SAM" id="MobiDB-lite"/>
    </source>
</evidence>
<feature type="region of interest" description="Disordered" evidence="1">
    <location>
        <begin position="298"/>
        <end position="440"/>
    </location>
</feature>
<accession>A0A0J9YH95</accession>
<reference evidence="2" key="1">
    <citation type="submission" date="2014-03" db="EMBL/GenBank/DDBJ databases">
        <authorList>
            <person name="Casaregola S."/>
        </authorList>
    </citation>
    <scope>NUCLEOTIDE SEQUENCE [LARGE SCALE GENOMIC DNA]</scope>
    <source>
        <strain evidence="2">CLIB 918</strain>
    </source>
</reference>
<evidence type="ECO:0000313" key="3">
    <source>
        <dbReference type="Proteomes" id="UP000242525"/>
    </source>
</evidence>
<dbReference type="AlphaFoldDB" id="A0A0J9YH95"/>
<gene>
    <name evidence="2" type="ORF">BN980_GECA01s01110g</name>
</gene>
<feature type="compositionally biased region" description="Low complexity" evidence="1">
    <location>
        <begin position="101"/>
        <end position="115"/>
    </location>
</feature>
<dbReference type="Proteomes" id="UP000242525">
    <property type="component" value="Unassembled WGS sequence"/>
</dbReference>
<comment type="caution">
    <text evidence="2">The sequence shown here is derived from an EMBL/GenBank/DDBJ whole genome shotgun (WGS) entry which is preliminary data.</text>
</comment>
<feature type="compositionally biased region" description="Low complexity" evidence="1">
    <location>
        <begin position="7"/>
        <end position="22"/>
    </location>
</feature>
<feature type="compositionally biased region" description="Polar residues" evidence="1">
    <location>
        <begin position="135"/>
        <end position="144"/>
    </location>
</feature>